<dbReference type="Pfam" id="PF00501">
    <property type="entry name" value="AMP-binding"/>
    <property type="match status" value="1"/>
</dbReference>
<evidence type="ECO:0000313" key="5">
    <source>
        <dbReference type="EMBL" id="OAH15034.1"/>
    </source>
</evidence>
<reference evidence="5 6" key="1">
    <citation type="submission" date="2015-12" db="EMBL/GenBank/DDBJ databases">
        <title>Genome sequence of Streptomyces sp. G25.</title>
        <authorList>
            <person name="Poehlein A."/>
            <person name="Roettig A."/>
            <person name="Hiessl S."/>
            <person name="Hauschild P."/>
            <person name="Schauer J."/>
            <person name="Madkour M.H."/>
            <person name="Al-Ansari A.M."/>
            <person name="Almakishah N.H."/>
            <person name="Steinbuechel A."/>
            <person name="Daniel R."/>
        </authorList>
    </citation>
    <scope>NUCLEOTIDE SEQUENCE [LARGE SCALE GENOMIC DNA]</scope>
    <source>
        <strain evidence="6">G25(2015)</strain>
    </source>
</reference>
<dbReference type="OrthoDB" id="9803968at2"/>
<dbReference type="PATRIC" id="fig|1716141.3.peg.1735"/>
<sequence>MLSTMQDVPLLISRILEHGSTVHGTSQVTTWTGEGEPQRRSFAEIGARSAQLAHALRDDLGIAGDDRVATLMWNNGDHVEAYFAIPSMGAVLHTLNLRLPAEQLVWIVNHAADRVVIVNGSLIPLLAPLLPHLPTIEHVVVSGPGDRSALDGAAARVHEYEELLAGKPTAFDWPELDERQAAAMCYTSGTTGDPKGVVFSHRSVYLHSMQVNMAQSMGLTDQDTSLIVVPQFHVNAWGLPHATFMTGVNMLMPDRFLQPAPLAEMIESERPTHAAAVPTIWQGLLAELTAKPRDVSSLGQVTIGGSACPPSLMEAFDKLGMRVCHAWGMTETSPLGTVARPPAHVVGTDEEFAYRLTQGRFPTSVEARLRGPDGEQLPWDGESAGELEVRGPWIAGAYYGGAAGEPFRPDDKFSEDGWLKTGDVGTISPEGYLTLTDRAKDVIKSGGEWISSVELENALMSHPDVAEAAVVAVPDDKWGERPLATVVLKEGATADFETLRSFLADEAKIAKWQLPERWTVIGAVPKTSVGKFDKKVLRKQYADGELDVTRI</sequence>
<dbReference type="RefSeq" id="WP_067274002.1">
    <property type="nucleotide sequence ID" value="NZ_LOHS01000052.1"/>
</dbReference>
<dbReference type="InterPro" id="IPR042099">
    <property type="entry name" value="ANL_N_sf"/>
</dbReference>
<keyword evidence="6" id="KW-1185">Reference proteome</keyword>
<feature type="domain" description="AMP-dependent synthetase/ligase" evidence="3">
    <location>
        <begin position="35"/>
        <end position="399"/>
    </location>
</feature>
<evidence type="ECO:0000259" key="3">
    <source>
        <dbReference type="Pfam" id="PF00501"/>
    </source>
</evidence>
<dbReference type="STRING" id="1716141.STSP_16530"/>
<accession>A0A177HXI8</accession>
<dbReference type="NCBIfam" id="NF004837">
    <property type="entry name" value="PRK06187.1"/>
    <property type="match status" value="1"/>
</dbReference>
<gene>
    <name evidence="5" type="ORF">STSP_16530</name>
</gene>
<dbReference type="Gene3D" id="3.40.50.12780">
    <property type="entry name" value="N-terminal domain of ligase-like"/>
    <property type="match status" value="1"/>
</dbReference>
<dbReference type="PANTHER" id="PTHR43767">
    <property type="entry name" value="LONG-CHAIN-FATTY-ACID--COA LIGASE"/>
    <property type="match status" value="1"/>
</dbReference>
<feature type="domain" description="AMP-binding enzyme C-terminal" evidence="4">
    <location>
        <begin position="454"/>
        <end position="531"/>
    </location>
</feature>
<name>A0A177HXI8_9ACTN</name>
<comment type="caution">
    <text evidence="5">The sequence shown here is derived from an EMBL/GenBank/DDBJ whole genome shotgun (WGS) entry which is preliminary data.</text>
</comment>
<dbReference type="InterPro" id="IPR025110">
    <property type="entry name" value="AMP-bd_C"/>
</dbReference>
<dbReference type="CDD" id="cd12119">
    <property type="entry name" value="ttLC_FACS_AlkK_like"/>
    <property type="match status" value="1"/>
</dbReference>
<proteinExistence type="inferred from homology"/>
<evidence type="ECO:0000256" key="1">
    <source>
        <dbReference type="ARBA" id="ARBA00006432"/>
    </source>
</evidence>
<protein>
    <submittedName>
        <fullName evidence="5">Long-chain-fatty-acid--CoA ligase</fullName>
        <ecNumber evidence="5">6.2.1.3</ecNumber>
    </submittedName>
</protein>
<dbReference type="Proteomes" id="UP000077381">
    <property type="component" value="Unassembled WGS sequence"/>
</dbReference>
<dbReference type="GO" id="GO:0004467">
    <property type="term" value="F:long-chain fatty acid-CoA ligase activity"/>
    <property type="evidence" value="ECO:0007669"/>
    <property type="project" value="UniProtKB-EC"/>
</dbReference>
<dbReference type="PROSITE" id="PS00455">
    <property type="entry name" value="AMP_BINDING"/>
    <property type="match status" value="1"/>
</dbReference>
<dbReference type="SUPFAM" id="SSF56801">
    <property type="entry name" value="Acetyl-CoA synthetase-like"/>
    <property type="match status" value="1"/>
</dbReference>
<evidence type="ECO:0000256" key="2">
    <source>
        <dbReference type="ARBA" id="ARBA00022598"/>
    </source>
</evidence>
<dbReference type="InterPro" id="IPR000873">
    <property type="entry name" value="AMP-dep_synth/lig_dom"/>
</dbReference>
<comment type="similarity">
    <text evidence="1">Belongs to the ATP-dependent AMP-binding enzyme family.</text>
</comment>
<dbReference type="EMBL" id="LOHS01000052">
    <property type="protein sequence ID" value="OAH15034.1"/>
    <property type="molecule type" value="Genomic_DNA"/>
</dbReference>
<evidence type="ECO:0000259" key="4">
    <source>
        <dbReference type="Pfam" id="PF13193"/>
    </source>
</evidence>
<dbReference type="Gene3D" id="3.30.300.30">
    <property type="match status" value="1"/>
</dbReference>
<evidence type="ECO:0000313" key="6">
    <source>
        <dbReference type="Proteomes" id="UP000077381"/>
    </source>
</evidence>
<organism evidence="5 6">
    <name type="scientific">Streptomyces jeddahensis</name>
    <dbReference type="NCBI Taxonomy" id="1716141"/>
    <lineage>
        <taxon>Bacteria</taxon>
        <taxon>Bacillati</taxon>
        <taxon>Actinomycetota</taxon>
        <taxon>Actinomycetes</taxon>
        <taxon>Kitasatosporales</taxon>
        <taxon>Streptomycetaceae</taxon>
        <taxon>Streptomyces</taxon>
    </lineage>
</organism>
<dbReference type="FunFam" id="3.30.300.30:FF:000008">
    <property type="entry name" value="2,3-dihydroxybenzoate-AMP ligase"/>
    <property type="match status" value="1"/>
</dbReference>
<dbReference type="PANTHER" id="PTHR43767:SF11">
    <property type="entry name" value="MEDIUM-CHAIN-FATTY-ACID--COA LIGASE"/>
    <property type="match status" value="1"/>
</dbReference>
<keyword evidence="2 5" id="KW-0436">Ligase</keyword>
<dbReference type="AlphaFoldDB" id="A0A177HXI8"/>
<dbReference type="Pfam" id="PF13193">
    <property type="entry name" value="AMP-binding_C"/>
    <property type="match status" value="1"/>
</dbReference>
<dbReference type="InterPro" id="IPR050237">
    <property type="entry name" value="ATP-dep_AMP-bd_enzyme"/>
</dbReference>
<dbReference type="EC" id="6.2.1.3" evidence="5"/>
<dbReference type="InterPro" id="IPR020845">
    <property type="entry name" value="AMP-binding_CS"/>
</dbReference>
<dbReference type="InterPro" id="IPR045851">
    <property type="entry name" value="AMP-bd_C_sf"/>
</dbReference>